<proteinExistence type="predicted"/>
<dbReference type="Proteomes" id="UP001476798">
    <property type="component" value="Unassembled WGS sequence"/>
</dbReference>
<evidence type="ECO:0000313" key="1">
    <source>
        <dbReference type="EMBL" id="MEQ2186346.1"/>
    </source>
</evidence>
<comment type="caution">
    <text evidence="1">The sequence shown here is derived from an EMBL/GenBank/DDBJ whole genome shotgun (WGS) entry which is preliminary data.</text>
</comment>
<evidence type="ECO:0000313" key="2">
    <source>
        <dbReference type="Proteomes" id="UP001476798"/>
    </source>
</evidence>
<dbReference type="EMBL" id="JAHRIO010083591">
    <property type="protein sequence ID" value="MEQ2186346.1"/>
    <property type="molecule type" value="Genomic_DNA"/>
</dbReference>
<keyword evidence="2" id="KW-1185">Reference proteome</keyword>
<organism evidence="1 2">
    <name type="scientific">Goodea atripinnis</name>
    <dbReference type="NCBI Taxonomy" id="208336"/>
    <lineage>
        <taxon>Eukaryota</taxon>
        <taxon>Metazoa</taxon>
        <taxon>Chordata</taxon>
        <taxon>Craniata</taxon>
        <taxon>Vertebrata</taxon>
        <taxon>Euteleostomi</taxon>
        <taxon>Actinopterygii</taxon>
        <taxon>Neopterygii</taxon>
        <taxon>Teleostei</taxon>
        <taxon>Neoteleostei</taxon>
        <taxon>Acanthomorphata</taxon>
        <taxon>Ovalentaria</taxon>
        <taxon>Atherinomorphae</taxon>
        <taxon>Cyprinodontiformes</taxon>
        <taxon>Goodeidae</taxon>
        <taxon>Goodea</taxon>
    </lineage>
</organism>
<sequence length="75" mass="8298">MLGCTIWIRRKAKSSDITVEQTCVATSANAYKDKEHAETEDKAFSVQHANPTETPDTLDHSLKSDACYLRPVAVC</sequence>
<gene>
    <name evidence="1" type="ORF">GOODEAATRI_027561</name>
</gene>
<name>A0ABV0PS91_9TELE</name>
<accession>A0ABV0PS91</accession>
<reference evidence="1 2" key="1">
    <citation type="submission" date="2021-06" db="EMBL/GenBank/DDBJ databases">
        <authorList>
            <person name="Palmer J.M."/>
        </authorList>
    </citation>
    <scope>NUCLEOTIDE SEQUENCE [LARGE SCALE GENOMIC DNA]</scope>
    <source>
        <strain evidence="1 2">GA_2019</strain>
        <tissue evidence="1">Muscle</tissue>
    </source>
</reference>
<protein>
    <submittedName>
        <fullName evidence="1">Uncharacterized protein</fullName>
    </submittedName>
</protein>